<feature type="transmembrane region" description="Helical" evidence="4">
    <location>
        <begin position="50"/>
        <end position="70"/>
    </location>
</feature>
<dbReference type="GO" id="GO:0005375">
    <property type="term" value="F:copper ion transmembrane transporter activity"/>
    <property type="evidence" value="ECO:0007669"/>
    <property type="project" value="UniProtKB-UniRule"/>
</dbReference>
<keyword evidence="2 4" id="KW-1133">Transmembrane helix</keyword>
<dbReference type="PANTHER" id="PTHR12483">
    <property type="entry name" value="SOLUTE CARRIER FAMILY 31 COPPER TRANSPORTERS"/>
    <property type="match status" value="1"/>
</dbReference>
<organism evidence="5 6">
    <name type="scientific">Elaeophora elaphi</name>
    <dbReference type="NCBI Taxonomy" id="1147741"/>
    <lineage>
        <taxon>Eukaryota</taxon>
        <taxon>Metazoa</taxon>
        <taxon>Ecdysozoa</taxon>
        <taxon>Nematoda</taxon>
        <taxon>Chromadorea</taxon>
        <taxon>Rhabditida</taxon>
        <taxon>Spirurina</taxon>
        <taxon>Spiruromorpha</taxon>
        <taxon>Filarioidea</taxon>
        <taxon>Onchocercidae</taxon>
        <taxon>Elaeophora</taxon>
    </lineage>
</organism>
<dbReference type="InterPro" id="IPR007274">
    <property type="entry name" value="Cop_transporter"/>
</dbReference>
<dbReference type="STRING" id="1147741.A0A0R3RNX4"/>
<feature type="transmembrane region" description="Helical" evidence="4">
    <location>
        <begin position="123"/>
        <end position="140"/>
    </location>
</feature>
<dbReference type="WBParaSite" id="EEL_0000318501-mRNA-1">
    <property type="protein sequence ID" value="EEL_0000318501-mRNA-1"/>
    <property type="gene ID" value="EEL_0000318501"/>
</dbReference>
<evidence type="ECO:0000313" key="6">
    <source>
        <dbReference type="WBParaSite" id="EEL_0000318501-mRNA-1"/>
    </source>
</evidence>
<dbReference type="Proteomes" id="UP000050640">
    <property type="component" value="Unplaced"/>
</dbReference>
<feature type="transmembrane region" description="Helical" evidence="4">
    <location>
        <begin position="12"/>
        <end position="30"/>
    </location>
</feature>
<evidence type="ECO:0000256" key="1">
    <source>
        <dbReference type="ARBA" id="ARBA00022692"/>
    </source>
</evidence>
<evidence type="ECO:0000256" key="2">
    <source>
        <dbReference type="ARBA" id="ARBA00022989"/>
    </source>
</evidence>
<evidence type="ECO:0000256" key="3">
    <source>
        <dbReference type="ARBA" id="ARBA00023136"/>
    </source>
</evidence>
<dbReference type="Pfam" id="PF04145">
    <property type="entry name" value="Ctr"/>
    <property type="match status" value="1"/>
</dbReference>
<accession>A0A0R3RNX4</accession>
<dbReference type="PANTHER" id="PTHR12483:SF115">
    <property type="entry name" value="COPPER TRANSPORT PROTEIN"/>
    <property type="match status" value="1"/>
</dbReference>
<keyword evidence="1 4" id="KW-0812">Transmembrane</keyword>
<feature type="transmembrane region" description="Helical" evidence="4">
    <location>
        <begin position="98"/>
        <end position="117"/>
    </location>
</feature>
<reference evidence="6" key="1">
    <citation type="submission" date="2017-02" db="UniProtKB">
        <authorList>
            <consortium name="WormBaseParasite"/>
        </authorList>
    </citation>
    <scope>IDENTIFICATION</scope>
</reference>
<proteinExistence type="inferred from homology"/>
<keyword evidence="4" id="KW-0187">Copper transport</keyword>
<comment type="similarity">
    <text evidence="4">Belongs to the copper transporter (Ctr) (TC 1.A.56) family. SLC31A subfamily.</text>
</comment>
<keyword evidence="4" id="KW-0186">Copper</keyword>
<keyword evidence="5" id="KW-1185">Reference proteome</keyword>
<name>A0A0R3RNX4_9BILA</name>
<evidence type="ECO:0000256" key="4">
    <source>
        <dbReference type="RuleBase" id="RU367022"/>
    </source>
</evidence>
<protein>
    <recommendedName>
        <fullName evidence="4">Copper transport protein</fullName>
    </recommendedName>
</protein>
<dbReference type="AlphaFoldDB" id="A0A0R3RNX4"/>
<comment type="caution">
    <text evidence="4">Lacks conserved residue(s) required for the propagation of feature annotation.</text>
</comment>
<keyword evidence="4" id="KW-0813">Transport</keyword>
<keyword evidence="3 4" id="KW-0472">Membrane</keyword>
<sequence>MRSREDRGCGHGFISLSTIFYYFSHGKLILHGVSKPEKLLKTNILLLSEMIISCVGIYLLGIFFGVIKLVRKKFNSTFSKLSITADNATFMKTAYHQMFQVALFVIQLIINYLLMLIFMSYSVWFGIAVVLGITTGSWVFA</sequence>
<evidence type="ECO:0000313" key="5">
    <source>
        <dbReference type="Proteomes" id="UP000050640"/>
    </source>
</evidence>
<keyword evidence="4" id="KW-0406">Ion transport</keyword>
<comment type="subcellular location">
    <subcellularLocation>
        <location evidence="4">Membrane</location>
        <topology evidence="4">Multi-pass membrane protein</topology>
    </subcellularLocation>
</comment>
<dbReference type="GO" id="GO:0016020">
    <property type="term" value="C:membrane"/>
    <property type="evidence" value="ECO:0007669"/>
    <property type="project" value="UniProtKB-SubCell"/>
</dbReference>